<dbReference type="PROSITE" id="PS50214">
    <property type="entry name" value="DISINTEGRIN_2"/>
    <property type="match status" value="1"/>
</dbReference>
<dbReference type="InterPro" id="IPR001590">
    <property type="entry name" value="Peptidase_M12B"/>
</dbReference>
<dbReference type="Gene3D" id="4.10.70.10">
    <property type="entry name" value="Disintegrin domain"/>
    <property type="match status" value="1"/>
</dbReference>
<feature type="domain" description="Peptidase M12B" evidence="7">
    <location>
        <begin position="264"/>
        <end position="481"/>
    </location>
</feature>
<proteinExistence type="predicted"/>
<feature type="binding site" evidence="4">
    <location>
        <position position="422"/>
    </location>
    <ligand>
        <name>Zn(2+)</name>
        <dbReference type="ChEBI" id="CHEBI:29105"/>
        <note>catalytic</note>
    </ligand>
</feature>
<evidence type="ECO:0000259" key="7">
    <source>
        <dbReference type="PROSITE" id="PS50215"/>
    </source>
</evidence>
<gene>
    <name evidence="8" type="ORF">CC78DRAFT_127391</name>
</gene>
<evidence type="ECO:0000313" key="9">
    <source>
        <dbReference type="Proteomes" id="UP000800093"/>
    </source>
</evidence>
<dbReference type="PANTHER" id="PTHR11905:SF159">
    <property type="entry name" value="ADAM METALLOPROTEASE"/>
    <property type="match status" value="1"/>
</dbReference>
<feature type="chain" id="PRO_5040303387" description="Disintegrin and metalloproteinase domain-containing protein B" evidence="5">
    <location>
        <begin position="26"/>
        <end position="740"/>
    </location>
</feature>
<dbReference type="AlphaFoldDB" id="A0A9P4K135"/>
<dbReference type="InterPro" id="IPR034028">
    <property type="entry name" value="ZnMc_ADAM_fungal"/>
</dbReference>
<evidence type="ECO:0000256" key="2">
    <source>
        <dbReference type="ARBA" id="ARBA00056552"/>
    </source>
</evidence>
<comment type="caution">
    <text evidence="4">Lacks conserved residue(s) required for the propagation of feature annotation.</text>
</comment>
<dbReference type="InterPro" id="IPR036436">
    <property type="entry name" value="Disintegrin_dom_sf"/>
</dbReference>
<dbReference type="SUPFAM" id="SSF55486">
    <property type="entry name" value="Metalloproteases ('zincins'), catalytic domain"/>
    <property type="match status" value="1"/>
</dbReference>
<dbReference type="InterPro" id="IPR024079">
    <property type="entry name" value="MetalloPept_cat_dom_sf"/>
</dbReference>
<dbReference type="GO" id="GO:0046872">
    <property type="term" value="F:metal ion binding"/>
    <property type="evidence" value="ECO:0007669"/>
    <property type="project" value="UniProtKB-KW"/>
</dbReference>
<dbReference type="Pfam" id="PF00200">
    <property type="entry name" value="Disintegrin"/>
    <property type="match status" value="1"/>
</dbReference>
<keyword evidence="4" id="KW-0479">Metal-binding</keyword>
<name>A0A9P4K135_9PLEO</name>
<evidence type="ECO:0000256" key="1">
    <source>
        <dbReference type="ARBA" id="ARBA00023157"/>
    </source>
</evidence>
<feature type="signal peptide" evidence="5">
    <location>
        <begin position="1"/>
        <end position="25"/>
    </location>
</feature>
<keyword evidence="4" id="KW-0862">Zinc</keyword>
<feature type="binding site" evidence="4">
    <location>
        <position position="418"/>
    </location>
    <ligand>
        <name>Zn(2+)</name>
        <dbReference type="ChEBI" id="CHEBI:29105"/>
        <note>catalytic</note>
    </ligand>
</feature>
<evidence type="ECO:0000256" key="4">
    <source>
        <dbReference type="PROSITE-ProRule" id="PRU00276"/>
    </source>
</evidence>
<dbReference type="InterPro" id="IPR006586">
    <property type="entry name" value="ADAM_Cys-rich"/>
</dbReference>
<sequence>MLIPRAFGALAACAFAVIAAASSNARNPLKSLGLAKDPSILTKNHRVHALSTFDVAFDFSGARIRLSLEPNHDIIVEGATVQYLGPDGHITKQEPLDRFQHKVFKGTAWLKRGNRWDNVGWARITVHRDGLLPLFEGVFTVQHDHHHIQLSSHYKKTRHELDPDIDLRDDEYMVIHRDSDISTSPEHMELRKRSGDIGCSSDSLEFNMQLDHPIYASMKPRDDRWFGSLIDRRQNLDDSPGGGNGAGVNLIQTIGSTTGCPTTRKVALVGVATDCTYTADFNSTESMRQNIINQMNSASNLFESTFNISLGLANLFVTDAQCPSTPQQATPWNQDCDPSVDIRARLNLFSQWRGQQDDQNSHWTLLSTCNTDSAVGLAWLGQACVTGSQANNGSGGAETVSGANVVVRTSTEWQVIAHETGHTFGAVHDCTDTACQDANAVNAQQCCPLSSDTCSAGQQFIMNPSTAQGITRFSPCSIGNICSALLRNSVKQSCLTNNRGVTTITGQQCGNGIVEEGEDCDCGGEEGCGDNQCCDPNTCKFVNNAVCDDSNEDCCNNCQFASSSTVCRPSVGPCDPEERCTGSSPYCPEDQTDDDGSDCGNGLRCASGQCTSRDQQCKTVMGSYTAGNDTYACDNNNCMLSCASPEFGSGVCYGLQQNFLDGTPCGGGGSCQNVSLKYSLPRQALIVSRDDVPAPLWVTKSRLGLKNINLSSLVWPPLSVVSSPYASSDAAGAATSAVEA</sequence>
<dbReference type="EMBL" id="ML986774">
    <property type="protein sequence ID" value="KAF2258235.1"/>
    <property type="molecule type" value="Genomic_DNA"/>
</dbReference>
<dbReference type="SMART" id="SM00608">
    <property type="entry name" value="ACR"/>
    <property type="match status" value="1"/>
</dbReference>
<evidence type="ECO:0000313" key="8">
    <source>
        <dbReference type="EMBL" id="KAF2258235.1"/>
    </source>
</evidence>
<reference evidence="9" key="1">
    <citation type="journal article" date="2020" name="Stud. Mycol.">
        <title>101 Dothideomycetes genomes: A test case for predicting lifestyles and emergence of pathogens.</title>
        <authorList>
            <person name="Haridas S."/>
            <person name="Albert R."/>
            <person name="Binder M."/>
            <person name="Bloem J."/>
            <person name="LaButti K."/>
            <person name="Salamov A."/>
            <person name="Andreopoulos B."/>
            <person name="Baker S."/>
            <person name="Barry K."/>
            <person name="Bills G."/>
            <person name="Bluhm B."/>
            <person name="Cannon C."/>
            <person name="Castanera R."/>
            <person name="Culley D."/>
            <person name="Daum C."/>
            <person name="Ezra D."/>
            <person name="Gonzalez J."/>
            <person name="Henrissat B."/>
            <person name="Kuo A."/>
            <person name="Liang C."/>
            <person name="Lipzen A."/>
            <person name="Lutzoni F."/>
            <person name="Magnuson J."/>
            <person name="Mondo S."/>
            <person name="Nolan M."/>
            <person name="Ohm R."/>
            <person name="Pangilinan J."/>
            <person name="Park H.-J."/>
            <person name="Ramirez L."/>
            <person name="Alfaro M."/>
            <person name="Sun H."/>
            <person name="Tritt A."/>
            <person name="Yoshinaga Y."/>
            <person name="Zwiers L.-H."/>
            <person name="Turgeon B."/>
            <person name="Goodwin S."/>
            <person name="Spatafora J."/>
            <person name="Crous P."/>
            <person name="Grigoriev I."/>
        </authorList>
    </citation>
    <scope>NUCLEOTIDE SEQUENCE [LARGE SCALE GENOMIC DNA]</scope>
    <source>
        <strain evidence="9">CBS 304.66</strain>
    </source>
</reference>
<dbReference type="SUPFAM" id="SSF57552">
    <property type="entry name" value="Blood coagulation inhibitor (disintegrin)"/>
    <property type="match status" value="1"/>
</dbReference>
<feature type="binding site" evidence="4">
    <location>
        <position position="428"/>
    </location>
    <ligand>
        <name>Zn(2+)</name>
        <dbReference type="ChEBI" id="CHEBI:29105"/>
        <note>catalytic</note>
    </ligand>
</feature>
<dbReference type="Pfam" id="PF13688">
    <property type="entry name" value="Reprolysin_5"/>
    <property type="match status" value="1"/>
</dbReference>
<dbReference type="FunFam" id="4.10.70.10:FF:000003">
    <property type="entry name" value="Disintegrin and metalloproteinase domain-containing protein 17"/>
    <property type="match status" value="1"/>
</dbReference>
<dbReference type="CDD" id="cd04271">
    <property type="entry name" value="ZnMc_ADAM_fungal"/>
    <property type="match status" value="1"/>
</dbReference>
<keyword evidence="5" id="KW-0732">Signal</keyword>
<comment type="caution">
    <text evidence="8">The sequence shown here is derived from an EMBL/GenBank/DDBJ whole genome shotgun (WGS) entry which is preliminary data.</text>
</comment>
<dbReference type="PROSITE" id="PS50215">
    <property type="entry name" value="ADAM_MEPRO"/>
    <property type="match status" value="1"/>
</dbReference>
<keyword evidence="1" id="KW-1015">Disulfide bond</keyword>
<dbReference type="GO" id="GO:0006508">
    <property type="term" value="P:proteolysis"/>
    <property type="evidence" value="ECO:0007669"/>
    <property type="project" value="InterPro"/>
</dbReference>
<dbReference type="Gene3D" id="3.40.390.10">
    <property type="entry name" value="Collagenase (Catalytic Domain)"/>
    <property type="match status" value="1"/>
</dbReference>
<comment type="function">
    <text evidence="2">Probable zinc protease.</text>
</comment>
<protein>
    <recommendedName>
        <fullName evidence="3">Disintegrin and metalloproteinase domain-containing protein B</fullName>
    </recommendedName>
</protein>
<evidence type="ECO:0000256" key="3">
    <source>
        <dbReference type="ARBA" id="ARBA00074021"/>
    </source>
</evidence>
<dbReference type="InterPro" id="IPR001762">
    <property type="entry name" value="Disintegrin_dom"/>
</dbReference>
<dbReference type="Proteomes" id="UP000800093">
    <property type="component" value="Unassembled WGS sequence"/>
</dbReference>
<keyword evidence="9" id="KW-1185">Reference proteome</keyword>
<dbReference type="PANTHER" id="PTHR11905">
    <property type="entry name" value="ADAM A DISINTEGRIN AND METALLOPROTEASE DOMAIN"/>
    <property type="match status" value="1"/>
</dbReference>
<evidence type="ECO:0000259" key="6">
    <source>
        <dbReference type="PROSITE" id="PS50214"/>
    </source>
</evidence>
<organism evidence="8 9">
    <name type="scientific">Lojkania enalia</name>
    <dbReference type="NCBI Taxonomy" id="147567"/>
    <lineage>
        <taxon>Eukaryota</taxon>
        <taxon>Fungi</taxon>
        <taxon>Dikarya</taxon>
        <taxon>Ascomycota</taxon>
        <taxon>Pezizomycotina</taxon>
        <taxon>Dothideomycetes</taxon>
        <taxon>Pleosporomycetidae</taxon>
        <taxon>Pleosporales</taxon>
        <taxon>Pleosporales incertae sedis</taxon>
        <taxon>Lojkania</taxon>
    </lineage>
</organism>
<dbReference type="GO" id="GO:0004222">
    <property type="term" value="F:metalloendopeptidase activity"/>
    <property type="evidence" value="ECO:0007669"/>
    <property type="project" value="InterPro"/>
</dbReference>
<accession>A0A9P4K135</accession>
<dbReference type="SMART" id="SM00050">
    <property type="entry name" value="DISIN"/>
    <property type="match status" value="1"/>
</dbReference>
<feature type="domain" description="Disintegrin" evidence="6">
    <location>
        <begin position="506"/>
        <end position="595"/>
    </location>
</feature>
<dbReference type="OrthoDB" id="5951731at2759"/>
<evidence type="ECO:0000256" key="5">
    <source>
        <dbReference type="SAM" id="SignalP"/>
    </source>
</evidence>
<feature type="active site" evidence="4">
    <location>
        <position position="419"/>
    </location>
</feature>